<comment type="caution">
    <text evidence="1">The sequence shown here is derived from an EMBL/GenBank/DDBJ whole genome shotgun (WGS) entry which is preliminary data.</text>
</comment>
<reference evidence="1" key="1">
    <citation type="submission" date="2023-06" db="EMBL/GenBank/DDBJ databases">
        <authorList>
            <consortium name="Lawrence Berkeley National Laboratory"/>
            <person name="Ahrendt S."/>
            <person name="Sahu N."/>
            <person name="Indic B."/>
            <person name="Wong-Bajracharya J."/>
            <person name="Merenyi Z."/>
            <person name="Ke H.-M."/>
            <person name="Monk M."/>
            <person name="Kocsube S."/>
            <person name="Drula E."/>
            <person name="Lipzen A."/>
            <person name="Balint B."/>
            <person name="Henrissat B."/>
            <person name="Andreopoulos B."/>
            <person name="Martin F.M."/>
            <person name="Harder C.B."/>
            <person name="Rigling D."/>
            <person name="Ford K.L."/>
            <person name="Foster G.D."/>
            <person name="Pangilinan J."/>
            <person name="Papanicolaou A."/>
            <person name="Barry K."/>
            <person name="LaButti K."/>
            <person name="Viragh M."/>
            <person name="Koriabine M."/>
            <person name="Yan M."/>
            <person name="Riley R."/>
            <person name="Champramary S."/>
            <person name="Plett K.L."/>
            <person name="Tsai I.J."/>
            <person name="Slot J."/>
            <person name="Sipos G."/>
            <person name="Plett J."/>
            <person name="Nagy L.G."/>
            <person name="Grigoriev I.V."/>
        </authorList>
    </citation>
    <scope>NUCLEOTIDE SEQUENCE</scope>
    <source>
        <strain evidence="1">FPL87.14</strain>
    </source>
</reference>
<evidence type="ECO:0000313" key="1">
    <source>
        <dbReference type="EMBL" id="KAK0435769.1"/>
    </source>
</evidence>
<sequence length="168" mass="18764">MQDQEGWIYATYFGSGAFLTLSIEAEFFTFILRGCHDTCIAQPRMRRVVALYGDKLIPTYTSRSLPSITEIILATEMEQSTRIMVVSALPVTAEACISLKTLDIGRSEIATRHVGTVLLSGLNLYSRNVRPTIIRGPSKRPLFSAWGWKQAVIVFRTYPGILKAVVFT</sequence>
<organism evidence="1 2">
    <name type="scientific">Armillaria borealis</name>
    <dbReference type="NCBI Taxonomy" id="47425"/>
    <lineage>
        <taxon>Eukaryota</taxon>
        <taxon>Fungi</taxon>
        <taxon>Dikarya</taxon>
        <taxon>Basidiomycota</taxon>
        <taxon>Agaricomycotina</taxon>
        <taxon>Agaricomycetes</taxon>
        <taxon>Agaricomycetidae</taxon>
        <taxon>Agaricales</taxon>
        <taxon>Marasmiineae</taxon>
        <taxon>Physalacriaceae</taxon>
        <taxon>Armillaria</taxon>
    </lineage>
</organism>
<keyword evidence="2" id="KW-1185">Reference proteome</keyword>
<gene>
    <name evidence="1" type="ORF">EV421DRAFT_1834470</name>
</gene>
<dbReference type="AlphaFoldDB" id="A0AA39MJA5"/>
<name>A0AA39MJA5_9AGAR</name>
<protein>
    <submittedName>
        <fullName evidence="1">Uncharacterized protein</fullName>
    </submittedName>
</protein>
<evidence type="ECO:0000313" key="2">
    <source>
        <dbReference type="Proteomes" id="UP001175226"/>
    </source>
</evidence>
<dbReference type="EMBL" id="JAUEPT010000060">
    <property type="protein sequence ID" value="KAK0435769.1"/>
    <property type="molecule type" value="Genomic_DNA"/>
</dbReference>
<dbReference type="Proteomes" id="UP001175226">
    <property type="component" value="Unassembled WGS sequence"/>
</dbReference>
<accession>A0AA39MJA5</accession>
<proteinExistence type="predicted"/>